<dbReference type="OMA" id="EFHSCDV"/>
<dbReference type="GO" id="GO:0004090">
    <property type="term" value="F:carbonyl reductase (NADPH) activity"/>
    <property type="evidence" value="ECO:0007669"/>
    <property type="project" value="TreeGrafter"/>
</dbReference>
<dbReference type="InterPro" id="IPR036291">
    <property type="entry name" value="NAD(P)-bd_dom_sf"/>
</dbReference>
<evidence type="ECO:0000256" key="1">
    <source>
        <dbReference type="ARBA" id="ARBA00006484"/>
    </source>
</evidence>
<dbReference type="Proteomes" id="UP000694845">
    <property type="component" value="Unplaced"/>
</dbReference>
<dbReference type="SUPFAM" id="SSF51735">
    <property type="entry name" value="NAD(P)-binding Rossmann-fold domains"/>
    <property type="match status" value="1"/>
</dbReference>
<dbReference type="PANTHER" id="PTHR43943">
    <property type="entry name" value="DEHYDROGENASE/REDUCTASE (SDR FAMILY) MEMBER 4"/>
    <property type="match status" value="1"/>
</dbReference>
<dbReference type="PRINTS" id="PR00081">
    <property type="entry name" value="GDHRDH"/>
</dbReference>
<dbReference type="KEGG" id="aplc:110981357"/>
<dbReference type="NCBIfam" id="NF005559">
    <property type="entry name" value="PRK07231.1"/>
    <property type="match status" value="1"/>
</dbReference>
<organism evidence="2 3">
    <name type="scientific">Acanthaster planci</name>
    <name type="common">Crown-of-thorns starfish</name>
    <dbReference type="NCBI Taxonomy" id="133434"/>
    <lineage>
        <taxon>Eukaryota</taxon>
        <taxon>Metazoa</taxon>
        <taxon>Echinodermata</taxon>
        <taxon>Eleutherozoa</taxon>
        <taxon>Asterozoa</taxon>
        <taxon>Asteroidea</taxon>
        <taxon>Valvatacea</taxon>
        <taxon>Valvatida</taxon>
        <taxon>Acanthasteridae</taxon>
        <taxon>Acanthaster</taxon>
    </lineage>
</organism>
<dbReference type="Pfam" id="PF13561">
    <property type="entry name" value="adh_short_C2"/>
    <property type="match status" value="1"/>
</dbReference>
<name>A0A8B7YMS1_ACAPL</name>
<proteinExistence type="inferred from homology"/>
<dbReference type="FunFam" id="3.40.50.720:FF:000084">
    <property type="entry name" value="Short-chain dehydrogenase reductase"/>
    <property type="match status" value="1"/>
</dbReference>
<dbReference type="GeneID" id="110981357"/>
<dbReference type="RefSeq" id="XP_022094563.1">
    <property type="nucleotide sequence ID" value="XM_022238871.1"/>
</dbReference>
<evidence type="ECO:0000313" key="2">
    <source>
        <dbReference type="Proteomes" id="UP000694845"/>
    </source>
</evidence>
<dbReference type="PANTHER" id="PTHR43943:SF2">
    <property type="entry name" value="DEHYDROGENASE_REDUCTASE 4"/>
    <property type="match status" value="1"/>
</dbReference>
<keyword evidence="2" id="KW-1185">Reference proteome</keyword>
<protein>
    <submittedName>
        <fullName evidence="3">Dehydrogenase/reductase SDR family member 4-like</fullName>
    </submittedName>
</protein>
<dbReference type="OrthoDB" id="1669814at2759"/>
<accession>A0A8B7YMS1</accession>
<reference evidence="3" key="1">
    <citation type="submission" date="2025-08" db="UniProtKB">
        <authorList>
            <consortium name="RefSeq"/>
        </authorList>
    </citation>
    <scope>IDENTIFICATION</scope>
</reference>
<comment type="similarity">
    <text evidence="1">Belongs to the short-chain dehydrogenases/reductases (SDR) family.</text>
</comment>
<dbReference type="AlphaFoldDB" id="A0A8B7YMS1"/>
<sequence>MSLASHHLWAFLRSGFLTKLAPGGQYQSLAVRMASAAACKRLVGKVAIVTASTDGIGFAIAKRLGSEGAHVVISSRKQDNVDRAIKELKDENLSVTGMVCHVGKAEHRAKLINETVAKHGGIDILVSNAAVNPAFGPMLNTTEEQWDKIFDVNVKSTFLLIKECVPHMVDRKGSSIVIVSSVGGYNPFSLLGCYSISKTTLLGMTRALASECGPMGIRVNCIAPGIIKTRFSEALWSDKSVLDLSLLTATIKRPGESDECAGAVAFLCSDDASYITGENILITGGMHARL</sequence>
<evidence type="ECO:0000313" key="3">
    <source>
        <dbReference type="RefSeq" id="XP_022094563.1"/>
    </source>
</evidence>
<dbReference type="PRINTS" id="PR00080">
    <property type="entry name" value="SDRFAMILY"/>
</dbReference>
<dbReference type="InterPro" id="IPR002347">
    <property type="entry name" value="SDR_fam"/>
</dbReference>
<gene>
    <name evidence="3" type="primary">LOC110981357</name>
</gene>
<dbReference type="Gene3D" id="3.40.50.720">
    <property type="entry name" value="NAD(P)-binding Rossmann-like Domain"/>
    <property type="match status" value="1"/>
</dbReference>